<feature type="repeat" description="NHL" evidence="2">
    <location>
        <begin position="233"/>
        <end position="263"/>
    </location>
</feature>
<dbReference type="Proteomes" id="UP000184368">
    <property type="component" value="Unassembled WGS sequence"/>
</dbReference>
<dbReference type="Gene3D" id="2.120.10.30">
    <property type="entry name" value="TolB, C-terminal domain"/>
    <property type="match status" value="3"/>
</dbReference>
<feature type="domain" description="Teneurin NHL" evidence="5">
    <location>
        <begin position="172"/>
        <end position="219"/>
    </location>
</feature>
<evidence type="ECO:0000256" key="1">
    <source>
        <dbReference type="ARBA" id="ARBA00022737"/>
    </source>
</evidence>
<dbReference type="AlphaFoldDB" id="A0A1M4WYU7"/>
<keyword evidence="1" id="KW-0677">Repeat</keyword>
<accession>A0A1M4WYU7</accession>
<evidence type="ECO:0000313" key="7">
    <source>
        <dbReference type="Proteomes" id="UP000184368"/>
    </source>
</evidence>
<dbReference type="SUPFAM" id="SSF50969">
    <property type="entry name" value="YVTN repeat-like/Quinoprotein amine dehydrogenase"/>
    <property type="match status" value="1"/>
</dbReference>
<dbReference type="SUPFAM" id="SSF101898">
    <property type="entry name" value="NHL repeat"/>
    <property type="match status" value="1"/>
</dbReference>
<dbReference type="InterPro" id="IPR001258">
    <property type="entry name" value="NHL_repeat"/>
</dbReference>
<dbReference type="PANTHER" id="PTHR13833">
    <property type="match status" value="1"/>
</dbReference>
<feature type="region of interest" description="Disordered" evidence="3">
    <location>
        <begin position="29"/>
        <end position="68"/>
    </location>
</feature>
<dbReference type="PANTHER" id="PTHR13833:SF71">
    <property type="entry name" value="NHL DOMAIN-CONTAINING PROTEIN"/>
    <property type="match status" value="1"/>
</dbReference>
<evidence type="ECO:0000313" key="6">
    <source>
        <dbReference type="EMBL" id="SHE86307.1"/>
    </source>
</evidence>
<feature type="chain" id="PRO_5013064507" evidence="4">
    <location>
        <begin position="22"/>
        <end position="372"/>
    </location>
</feature>
<dbReference type="Pfam" id="PF25021">
    <property type="entry name" value="TEN_NHL"/>
    <property type="match status" value="1"/>
</dbReference>
<evidence type="ECO:0000256" key="4">
    <source>
        <dbReference type="SAM" id="SignalP"/>
    </source>
</evidence>
<dbReference type="InterPro" id="IPR011044">
    <property type="entry name" value="Quino_amine_DH_bsu"/>
</dbReference>
<organism evidence="6 7">
    <name type="scientific">Cnuella takakiae</name>
    <dbReference type="NCBI Taxonomy" id="1302690"/>
    <lineage>
        <taxon>Bacteria</taxon>
        <taxon>Pseudomonadati</taxon>
        <taxon>Bacteroidota</taxon>
        <taxon>Chitinophagia</taxon>
        <taxon>Chitinophagales</taxon>
        <taxon>Chitinophagaceae</taxon>
        <taxon>Cnuella</taxon>
    </lineage>
</organism>
<gene>
    <name evidence="6" type="ORF">SAMN05444008_103189</name>
</gene>
<dbReference type="PROSITE" id="PS51125">
    <property type="entry name" value="NHL"/>
    <property type="match status" value="3"/>
</dbReference>
<dbReference type="InterPro" id="IPR056822">
    <property type="entry name" value="TEN_NHL"/>
</dbReference>
<evidence type="ECO:0000256" key="2">
    <source>
        <dbReference type="PROSITE-ProRule" id="PRU00504"/>
    </source>
</evidence>
<dbReference type="OrthoDB" id="791543at2"/>
<protein>
    <submittedName>
        <fullName evidence="6">NHL repeat-containing protein</fullName>
    </submittedName>
</protein>
<dbReference type="PROSITE" id="PS51257">
    <property type="entry name" value="PROKAR_LIPOPROTEIN"/>
    <property type="match status" value="1"/>
</dbReference>
<reference evidence="6 7" key="1">
    <citation type="submission" date="2016-11" db="EMBL/GenBank/DDBJ databases">
        <authorList>
            <person name="Jaros S."/>
            <person name="Januszkiewicz K."/>
            <person name="Wedrychowicz H."/>
        </authorList>
    </citation>
    <scope>NUCLEOTIDE SEQUENCE [LARGE SCALE GENOMIC DNA]</scope>
    <source>
        <strain evidence="6 7">DSM 26897</strain>
    </source>
</reference>
<evidence type="ECO:0000259" key="5">
    <source>
        <dbReference type="Pfam" id="PF25021"/>
    </source>
</evidence>
<sequence>MNNTYIRFSTRRIWTIGLAGALVLTACQKGTSGDDPEPNPTPTPTPTGEKTEPVAGSGTAGSADGPLATAQFSQPKGIVLDAAGNMFVADWGNERIRKVSVDGQVTNLAGSTKGFIDGKGAAAKFNEPSDVAVDGQGNVYVADINNNAVRKIAPDGTVSTFAGAATQGYADGTGTAARFNNPRGVAVDAQGNVYVADMTNNCIRKITPAGVVSTFAGAKTAGYADGTGTAARFTNPRDLTVDGQGNIYVVDSDNNGIRKITPAGVVTTIAGGSGAGFSDGAGATAKFNEPKGIVAAADGTLYIADTENNRIRRVSTTGVVTTLAGDGTAGYAEGATTTARFNAPRGIALDASGKVLYIVDQDNNRIRKIALK</sequence>
<dbReference type="STRING" id="1302690.BUE76_06455"/>
<dbReference type="EMBL" id="FQUO01000003">
    <property type="protein sequence ID" value="SHE86307.1"/>
    <property type="molecule type" value="Genomic_DNA"/>
</dbReference>
<dbReference type="InterPro" id="IPR011042">
    <property type="entry name" value="6-blade_b-propeller_TolB-like"/>
</dbReference>
<proteinExistence type="predicted"/>
<dbReference type="RefSeq" id="WP_083596379.1">
    <property type="nucleotide sequence ID" value="NZ_FQUO01000003.1"/>
</dbReference>
<dbReference type="CDD" id="cd14953">
    <property type="entry name" value="NHL_like_1"/>
    <property type="match status" value="1"/>
</dbReference>
<name>A0A1M4WYU7_9BACT</name>
<dbReference type="Pfam" id="PF01436">
    <property type="entry name" value="NHL"/>
    <property type="match status" value="3"/>
</dbReference>
<keyword evidence="4" id="KW-0732">Signal</keyword>
<keyword evidence="7" id="KW-1185">Reference proteome</keyword>
<feature type="repeat" description="NHL" evidence="2">
    <location>
        <begin position="179"/>
        <end position="209"/>
    </location>
</feature>
<feature type="repeat" description="NHL" evidence="2">
    <location>
        <begin position="113"/>
        <end position="155"/>
    </location>
</feature>
<feature type="signal peptide" evidence="4">
    <location>
        <begin position="1"/>
        <end position="21"/>
    </location>
</feature>
<evidence type="ECO:0000256" key="3">
    <source>
        <dbReference type="SAM" id="MobiDB-lite"/>
    </source>
</evidence>